<dbReference type="Proteomes" id="UP001289374">
    <property type="component" value="Unassembled WGS sequence"/>
</dbReference>
<keyword evidence="1" id="KW-0732">Signal</keyword>
<evidence type="ECO:0000256" key="2">
    <source>
        <dbReference type="SAM" id="Phobius"/>
    </source>
</evidence>
<evidence type="ECO:0000313" key="4">
    <source>
        <dbReference type="Proteomes" id="UP001289374"/>
    </source>
</evidence>
<keyword evidence="2" id="KW-1133">Transmembrane helix</keyword>
<keyword evidence="3" id="KW-0808">Transferase</keyword>
<gene>
    <name evidence="3" type="ORF">Sango_2252100</name>
</gene>
<name>A0AAE2BKW6_9LAMI</name>
<proteinExistence type="predicted"/>
<reference evidence="3" key="2">
    <citation type="journal article" date="2024" name="Plant">
        <title>Genomic evolution and insights into agronomic trait innovations of Sesamum species.</title>
        <authorList>
            <person name="Miao H."/>
            <person name="Wang L."/>
            <person name="Qu L."/>
            <person name="Liu H."/>
            <person name="Sun Y."/>
            <person name="Le M."/>
            <person name="Wang Q."/>
            <person name="Wei S."/>
            <person name="Zheng Y."/>
            <person name="Lin W."/>
            <person name="Duan Y."/>
            <person name="Cao H."/>
            <person name="Xiong S."/>
            <person name="Wang X."/>
            <person name="Wei L."/>
            <person name="Li C."/>
            <person name="Ma Q."/>
            <person name="Ju M."/>
            <person name="Zhao R."/>
            <person name="Li G."/>
            <person name="Mu C."/>
            <person name="Tian Q."/>
            <person name="Mei H."/>
            <person name="Zhang T."/>
            <person name="Gao T."/>
            <person name="Zhang H."/>
        </authorList>
    </citation>
    <scope>NUCLEOTIDE SEQUENCE</scope>
    <source>
        <strain evidence="3">K16</strain>
    </source>
</reference>
<evidence type="ECO:0000256" key="1">
    <source>
        <dbReference type="ARBA" id="ARBA00022729"/>
    </source>
</evidence>
<dbReference type="Pfam" id="PF00314">
    <property type="entry name" value="Thaumatin"/>
    <property type="match status" value="1"/>
</dbReference>
<feature type="transmembrane region" description="Helical" evidence="2">
    <location>
        <begin position="7"/>
        <end position="25"/>
    </location>
</feature>
<dbReference type="InterPro" id="IPR001938">
    <property type="entry name" value="Thaumatin"/>
</dbReference>
<dbReference type="InterPro" id="IPR037176">
    <property type="entry name" value="Osmotin/thaumatin-like_sf"/>
</dbReference>
<dbReference type="SMART" id="SM00205">
    <property type="entry name" value="THN"/>
    <property type="match status" value="1"/>
</dbReference>
<dbReference type="PROSITE" id="PS51367">
    <property type="entry name" value="THAUMATIN_2"/>
    <property type="match status" value="1"/>
</dbReference>
<keyword evidence="2" id="KW-0812">Transmembrane</keyword>
<keyword evidence="2" id="KW-0472">Membrane</keyword>
<evidence type="ECO:0000313" key="3">
    <source>
        <dbReference type="EMBL" id="KAK4389151.1"/>
    </source>
</evidence>
<dbReference type="InterPro" id="IPR017949">
    <property type="entry name" value="Thaumatin_CS"/>
</dbReference>
<dbReference type="Gene3D" id="2.60.110.10">
    <property type="entry name" value="Thaumatin"/>
    <property type="match status" value="1"/>
</dbReference>
<dbReference type="GO" id="GO:0016301">
    <property type="term" value="F:kinase activity"/>
    <property type="evidence" value="ECO:0007669"/>
    <property type="project" value="UniProtKB-KW"/>
</dbReference>
<keyword evidence="4" id="KW-1185">Reference proteome</keyword>
<dbReference type="PRINTS" id="PR00347">
    <property type="entry name" value="THAUMATIN"/>
</dbReference>
<dbReference type="PANTHER" id="PTHR31048">
    <property type="entry name" value="OS03G0233200 PROTEIN"/>
    <property type="match status" value="1"/>
</dbReference>
<sequence length="238" mass="25733">MEKLSSQILYVIIVNWFIAGVYSPVTLTVLNQCEFTVWPAIASASGTFSTTGFALQTGESKIINAPWSWQGRLWGRTHCGNVSGGNFSCITGDCGTGKLECDNMNSLTPVTLVEFNLDGPQGMDFYDLSLVDGFNLPIVVVPEGDSRGNCTAVRCVVDLNERCPSELRTSAGGNASLARMRARRSGGTATAVWESTADPINASPINTRWCSRTRAQMRTAPPMMMRLAPFHVKGPTTL</sequence>
<dbReference type="SUPFAM" id="SSF49870">
    <property type="entry name" value="Osmotin, thaumatin-like protein"/>
    <property type="match status" value="1"/>
</dbReference>
<reference evidence="3" key="1">
    <citation type="submission" date="2020-06" db="EMBL/GenBank/DDBJ databases">
        <authorList>
            <person name="Li T."/>
            <person name="Hu X."/>
            <person name="Zhang T."/>
            <person name="Song X."/>
            <person name="Zhang H."/>
            <person name="Dai N."/>
            <person name="Sheng W."/>
            <person name="Hou X."/>
            <person name="Wei L."/>
        </authorList>
    </citation>
    <scope>NUCLEOTIDE SEQUENCE</scope>
    <source>
        <strain evidence="3">K16</strain>
        <tissue evidence="3">Leaf</tissue>
    </source>
</reference>
<organism evidence="3 4">
    <name type="scientific">Sesamum angolense</name>
    <dbReference type="NCBI Taxonomy" id="2727404"/>
    <lineage>
        <taxon>Eukaryota</taxon>
        <taxon>Viridiplantae</taxon>
        <taxon>Streptophyta</taxon>
        <taxon>Embryophyta</taxon>
        <taxon>Tracheophyta</taxon>
        <taxon>Spermatophyta</taxon>
        <taxon>Magnoliopsida</taxon>
        <taxon>eudicotyledons</taxon>
        <taxon>Gunneridae</taxon>
        <taxon>Pentapetalae</taxon>
        <taxon>asterids</taxon>
        <taxon>lamiids</taxon>
        <taxon>Lamiales</taxon>
        <taxon>Pedaliaceae</taxon>
        <taxon>Sesamum</taxon>
    </lineage>
</organism>
<keyword evidence="3" id="KW-0418">Kinase</keyword>
<dbReference type="PROSITE" id="PS00316">
    <property type="entry name" value="THAUMATIN_1"/>
    <property type="match status" value="1"/>
</dbReference>
<accession>A0AAE2BKW6</accession>
<dbReference type="AlphaFoldDB" id="A0AAE2BKW6"/>
<keyword evidence="3" id="KW-0675">Receptor</keyword>
<protein>
    <submittedName>
        <fullName evidence="3">PR5-like receptor kinase</fullName>
    </submittedName>
</protein>
<dbReference type="EMBL" id="JACGWL010000013">
    <property type="protein sequence ID" value="KAK4389151.1"/>
    <property type="molecule type" value="Genomic_DNA"/>
</dbReference>
<comment type="caution">
    <text evidence="3">The sequence shown here is derived from an EMBL/GenBank/DDBJ whole genome shotgun (WGS) entry which is preliminary data.</text>
</comment>